<proteinExistence type="predicted"/>
<evidence type="ECO:0000256" key="1">
    <source>
        <dbReference type="SAM" id="MobiDB-lite"/>
    </source>
</evidence>
<evidence type="ECO:0000313" key="5">
    <source>
        <dbReference type="Proteomes" id="UP000004474"/>
    </source>
</evidence>
<evidence type="ECO:0000313" key="4">
    <source>
        <dbReference type="EMBL" id="RWU82787.1"/>
    </source>
</evidence>
<dbReference type="EMBL" id="ALWX01000031">
    <property type="protein sequence ID" value="EKA61364.1"/>
    <property type="molecule type" value="Genomic_DNA"/>
</dbReference>
<dbReference type="AlphaFoldDB" id="K1DY87"/>
<dbReference type="PATRIC" id="fig|1210046.3.peg.1494"/>
<gene>
    <name evidence="3" type="ORF">B277_07790</name>
    <name evidence="4" type="ORF">CWN80_11650</name>
</gene>
<keyword evidence="2" id="KW-0732">Signal</keyword>
<reference evidence="4" key="3">
    <citation type="submission" date="2017-11" db="EMBL/GenBank/DDBJ databases">
        <authorList>
            <person name="Seuylemezian A."/>
            <person name="Cooper K."/>
            <person name="Vaishampayan P."/>
        </authorList>
    </citation>
    <scope>NUCLEOTIDE SEQUENCE</scope>
    <source>
        <strain evidence="4">PVAS-1</strain>
    </source>
</reference>
<evidence type="ECO:0008006" key="7">
    <source>
        <dbReference type="Google" id="ProtNLM"/>
    </source>
</evidence>
<accession>K1DY87</accession>
<dbReference type="STRING" id="1210046.B277_07790"/>
<evidence type="ECO:0000256" key="2">
    <source>
        <dbReference type="SAM" id="SignalP"/>
    </source>
</evidence>
<reference evidence="3 5" key="2">
    <citation type="journal article" date="2012" name="J. Bacteriol.">
        <title>Genome Sequence of Janibacter hoylei MTCC8307, Isolated from the Stratospheric Air.</title>
        <authorList>
            <person name="Pawar S.P."/>
            <person name="Dhotre D.P."/>
            <person name="Shetty S.A."/>
            <person name="Chowdhury S.P."/>
            <person name="Chaudhari B.L."/>
            <person name="Shouche Y.S."/>
        </authorList>
    </citation>
    <scope>NUCLEOTIDE SEQUENCE [LARGE SCALE GENOMIC DNA]</scope>
    <source>
        <strain evidence="3 5">PVAS-1</strain>
    </source>
</reference>
<feature type="signal peptide" evidence="2">
    <location>
        <begin position="1"/>
        <end position="24"/>
    </location>
</feature>
<dbReference type="eggNOG" id="ENOG5033FNI">
    <property type="taxonomic scope" value="Bacteria"/>
</dbReference>
<feature type="region of interest" description="Disordered" evidence="1">
    <location>
        <begin position="22"/>
        <end position="96"/>
    </location>
</feature>
<name>K1DY87_9MICO</name>
<dbReference type="Proteomes" id="UP000288711">
    <property type="component" value="Unassembled WGS sequence"/>
</dbReference>
<dbReference type="PROSITE" id="PS51257">
    <property type="entry name" value="PROKAR_LIPOPROTEIN"/>
    <property type="match status" value="1"/>
</dbReference>
<dbReference type="OrthoDB" id="4862231at2"/>
<comment type="caution">
    <text evidence="3">The sequence shown here is derived from an EMBL/GenBank/DDBJ whole genome shotgun (WGS) entry which is preliminary data.</text>
</comment>
<protein>
    <recommendedName>
        <fullName evidence="7">Lipoprotein</fullName>
    </recommendedName>
</protein>
<evidence type="ECO:0000313" key="3">
    <source>
        <dbReference type="EMBL" id="EKA61364.1"/>
    </source>
</evidence>
<feature type="compositionally biased region" description="Low complexity" evidence="1">
    <location>
        <begin position="33"/>
        <end position="44"/>
    </location>
</feature>
<dbReference type="Proteomes" id="UP000004474">
    <property type="component" value="Unassembled WGS sequence"/>
</dbReference>
<dbReference type="EMBL" id="PIPF01000010">
    <property type="protein sequence ID" value="RWU82787.1"/>
    <property type="molecule type" value="Genomic_DNA"/>
</dbReference>
<evidence type="ECO:0000313" key="6">
    <source>
        <dbReference type="Proteomes" id="UP000288711"/>
    </source>
</evidence>
<organism evidence="3 5">
    <name type="scientific">Janibacter hoylei PVAS-1</name>
    <dbReference type="NCBI Taxonomy" id="1210046"/>
    <lineage>
        <taxon>Bacteria</taxon>
        <taxon>Bacillati</taxon>
        <taxon>Actinomycetota</taxon>
        <taxon>Actinomycetes</taxon>
        <taxon>Micrococcales</taxon>
        <taxon>Intrasporangiaceae</taxon>
        <taxon>Janibacter</taxon>
    </lineage>
</organism>
<dbReference type="RefSeq" id="WP_007926829.1">
    <property type="nucleotide sequence ID" value="NZ_ALWX01000031.1"/>
</dbReference>
<feature type="chain" id="PRO_5044735158" description="Lipoprotein" evidence="2">
    <location>
        <begin position="25"/>
        <end position="252"/>
    </location>
</feature>
<keyword evidence="6" id="KW-1185">Reference proteome</keyword>
<reference evidence="4 6" key="1">
    <citation type="journal article" date="2009" name="Int. J. Syst. Evol. Microbiol.">
        <title>Janibacter hoylei sp. nov., Bacillus isronensis sp. nov. and Bacillus aryabhattai sp. nov., isolated from cryotubes used for collecting air from the upper atmosphere.</title>
        <authorList>
            <person name="Shivaji S."/>
            <person name="Chaturvedi P."/>
            <person name="Begum Z."/>
            <person name="Pindi P.K."/>
            <person name="Manorama R."/>
            <person name="Padmanaban D.A."/>
            <person name="Shouche Y.S."/>
            <person name="Pawar S."/>
            <person name="Vaishampayan P."/>
            <person name="Dutt C.B."/>
            <person name="Datta G.N."/>
            <person name="Manchanda R.K."/>
            <person name="Rao U.R."/>
            <person name="Bhargava P.M."/>
            <person name="Narlikar J.V."/>
        </authorList>
    </citation>
    <scope>NUCLEOTIDE SEQUENCE [LARGE SCALE GENOMIC DNA]</scope>
    <source>
        <strain evidence="4 6">PVAS-1</strain>
    </source>
</reference>
<sequence>MTRAARRLAPIAALSLALTLAACGDSDDPPPAETSASASPQGESGEAGGEAEQEESLDKPEQQQVDSATAKAALPTVEDMPGDGWGIDVSTFSTDPPKYDPAGCAAVELDNDEDRAFTKDHRKVKENIRFSRSNGDNLEITAVYIDSYDEPYPLSVFDAAGEQVTSCESYRWQRGNGDTTRHVKPLSTPAVGDRAFAVRLTSDGSPGATDRLYVRSGHNVLTIMGEGDDDGSDGTLLADIAQDILDELKKTP</sequence>